<dbReference type="EMBL" id="FOMX01000013">
    <property type="protein sequence ID" value="SFE40459.1"/>
    <property type="molecule type" value="Genomic_DNA"/>
</dbReference>
<name>A0A1I2A9N2_9BACT</name>
<evidence type="ECO:0000259" key="1">
    <source>
        <dbReference type="PROSITE" id="PS51819"/>
    </source>
</evidence>
<dbReference type="AlphaFoldDB" id="A0A1I2A9N2"/>
<feature type="domain" description="VOC" evidence="1">
    <location>
        <begin position="138"/>
        <end position="253"/>
    </location>
</feature>
<dbReference type="InterPro" id="IPR004360">
    <property type="entry name" value="Glyas_Fos-R_dOase_dom"/>
</dbReference>
<dbReference type="InterPro" id="IPR029068">
    <property type="entry name" value="Glyas_Bleomycin-R_OHBP_Dase"/>
</dbReference>
<proteinExistence type="predicted"/>
<evidence type="ECO:0000313" key="2">
    <source>
        <dbReference type="EMBL" id="SFE40459.1"/>
    </source>
</evidence>
<dbReference type="InterPro" id="IPR052164">
    <property type="entry name" value="Anthracycline_SecMetBiosynth"/>
</dbReference>
<protein>
    <recommendedName>
        <fullName evidence="1">VOC domain-containing protein</fullName>
    </recommendedName>
</protein>
<dbReference type="PANTHER" id="PTHR33993">
    <property type="entry name" value="GLYOXALASE-RELATED"/>
    <property type="match status" value="1"/>
</dbReference>
<dbReference type="InterPro" id="IPR037523">
    <property type="entry name" value="VOC_core"/>
</dbReference>
<dbReference type="Gene3D" id="3.10.180.10">
    <property type="entry name" value="2,3-Dihydroxybiphenyl 1,2-Dioxygenase, domain 1"/>
    <property type="match status" value="2"/>
</dbReference>
<dbReference type="PROSITE" id="PS51819">
    <property type="entry name" value="VOC"/>
    <property type="match status" value="2"/>
</dbReference>
<dbReference type="SUPFAM" id="SSF54593">
    <property type="entry name" value="Glyoxalase/Bleomycin resistance protein/Dihydroxybiphenyl dioxygenase"/>
    <property type="match status" value="2"/>
</dbReference>
<dbReference type="RefSeq" id="WP_096327913.1">
    <property type="nucleotide sequence ID" value="NZ_FOMX01000013.1"/>
</dbReference>
<gene>
    <name evidence="2" type="ORF">SAMN02745121_04136</name>
</gene>
<dbReference type="Pfam" id="PF00903">
    <property type="entry name" value="Glyoxalase"/>
    <property type="match status" value="2"/>
</dbReference>
<accession>A0A1I2A9N2</accession>
<dbReference type="PANTHER" id="PTHR33993:SF14">
    <property type="entry name" value="GB|AAF24581.1"/>
    <property type="match status" value="1"/>
</dbReference>
<dbReference type="Proteomes" id="UP000199400">
    <property type="component" value="Unassembled WGS sequence"/>
</dbReference>
<sequence length="262" mass="28847">MTVVDRYKHGSFCWAELGSPEPAVTTRFYSGLFDLGIHHGKGYTILTRRGRDVVAIHRMRADEVERGEVPQWVPFVNVDAIDRAVARVEPRGGQVIVPPREVYDSGRMAVLTDPSGARLALWQAVHHAGAGLIDEPSTMCWWELNTRDADEAGVFYSDVIGWRRAERAVESTRYTDFFVGERKVGGMLQMTEAWGSMPSHWMTYFRVEDCDESAALAARLGGAIVVAPSDIPPVGRFAVVSDPHGGIFSIVAYGQAGRGPTP</sequence>
<dbReference type="CDD" id="cd07247">
    <property type="entry name" value="SgaA_N_like"/>
    <property type="match status" value="2"/>
</dbReference>
<reference evidence="3" key="1">
    <citation type="submission" date="2016-10" db="EMBL/GenBank/DDBJ databases">
        <authorList>
            <person name="Varghese N."/>
            <person name="Submissions S."/>
        </authorList>
    </citation>
    <scope>NUCLEOTIDE SEQUENCE [LARGE SCALE GENOMIC DNA]</scope>
    <source>
        <strain evidence="3">ATCC 25963</strain>
    </source>
</reference>
<organism evidence="2 3">
    <name type="scientific">Nannocystis exedens</name>
    <dbReference type="NCBI Taxonomy" id="54"/>
    <lineage>
        <taxon>Bacteria</taxon>
        <taxon>Pseudomonadati</taxon>
        <taxon>Myxococcota</taxon>
        <taxon>Polyangia</taxon>
        <taxon>Nannocystales</taxon>
        <taxon>Nannocystaceae</taxon>
        <taxon>Nannocystis</taxon>
    </lineage>
</organism>
<evidence type="ECO:0000313" key="3">
    <source>
        <dbReference type="Proteomes" id="UP000199400"/>
    </source>
</evidence>
<keyword evidence="3" id="KW-1185">Reference proteome</keyword>
<feature type="domain" description="VOC" evidence="1">
    <location>
        <begin position="11"/>
        <end position="124"/>
    </location>
</feature>
<dbReference type="STRING" id="54.SAMN02745121_04136"/>